<feature type="compositionally biased region" description="Polar residues" evidence="1">
    <location>
        <begin position="718"/>
        <end position="730"/>
    </location>
</feature>
<evidence type="ECO:0000313" key="5">
    <source>
        <dbReference type="Proteomes" id="UP001549921"/>
    </source>
</evidence>
<gene>
    <name evidence="4" type="ORF">ABMA28_002645</name>
</gene>
<evidence type="ECO:0000259" key="3">
    <source>
        <dbReference type="PROSITE" id="PS51140"/>
    </source>
</evidence>
<dbReference type="PANTHER" id="PTHR46535:SF1">
    <property type="entry name" value="NEDD4-BINDING PROTEIN 2"/>
    <property type="match status" value="1"/>
</dbReference>
<dbReference type="SUPFAM" id="SSF160443">
    <property type="entry name" value="SMR domain-like"/>
    <property type="match status" value="1"/>
</dbReference>
<protein>
    <recommendedName>
        <fullName evidence="6">NEDD4-binding protein 2</fullName>
    </recommendedName>
</protein>
<dbReference type="PROSITE" id="PS50828">
    <property type="entry name" value="SMR"/>
    <property type="match status" value="1"/>
</dbReference>
<feature type="domain" description="Smr" evidence="2">
    <location>
        <begin position="1114"/>
        <end position="1196"/>
    </location>
</feature>
<dbReference type="SUPFAM" id="SSF52540">
    <property type="entry name" value="P-loop containing nucleoside triphosphate hydrolases"/>
    <property type="match status" value="1"/>
</dbReference>
<comment type="caution">
    <text evidence="4">The sequence shown here is derived from an EMBL/GenBank/DDBJ whole genome shotgun (WGS) entry which is preliminary data.</text>
</comment>
<reference evidence="4 5" key="1">
    <citation type="submission" date="2024-06" db="EMBL/GenBank/DDBJ databases">
        <title>A chromosome-level genome assembly of beet webworm, Loxostege sticticalis.</title>
        <authorList>
            <person name="Zhang Y."/>
        </authorList>
    </citation>
    <scope>NUCLEOTIDE SEQUENCE [LARGE SCALE GENOMIC DNA]</scope>
    <source>
        <strain evidence="4">AQ028</strain>
        <tissue evidence="4">Male pupae</tissue>
    </source>
</reference>
<dbReference type="AlphaFoldDB" id="A0ABD0SXJ8"/>
<dbReference type="InterPro" id="IPR003892">
    <property type="entry name" value="CUE"/>
</dbReference>
<feature type="compositionally biased region" description="Polar residues" evidence="1">
    <location>
        <begin position="100"/>
        <end position="130"/>
    </location>
</feature>
<evidence type="ECO:0000313" key="4">
    <source>
        <dbReference type="EMBL" id="KAL0830482.1"/>
    </source>
</evidence>
<feature type="region of interest" description="Disordered" evidence="1">
    <location>
        <begin position="713"/>
        <end position="734"/>
    </location>
</feature>
<feature type="region of interest" description="Disordered" evidence="1">
    <location>
        <begin position="785"/>
        <end position="819"/>
    </location>
</feature>
<dbReference type="CDD" id="cd14279">
    <property type="entry name" value="CUE"/>
    <property type="match status" value="1"/>
</dbReference>
<evidence type="ECO:0008006" key="6">
    <source>
        <dbReference type="Google" id="ProtNLM"/>
    </source>
</evidence>
<dbReference type="PANTHER" id="PTHR46535">
    <property type="entry name" value="NEDD4-BINDING PROTEIN 2"/>
    <property type="match status" value="1"/>
</dbReference>
<dbReference type="PROSITE" id="PS51140">
    <property type="entry name" value="CUE"/>
    <property type="match status" value="1"/>
</dbReference>
<dbReference type="InterPro" id="IPR002625">
    <property type="entry name" value="Smr_dom"/>
</dbReference>
<dbReference type="EMBL" id="JBEDNZ010000013">
    <property type="protein sequence ID" value="KAL0830482.1"/>
    <property type="molecule type" value="Genomic_DNA"/>
</dbReference>
<feature type="compositionally biased region" description="Polar residues" evidence="1">
    <location>
        <begin position="785"/>
        <end position="802"/>
    </location>
</feature>
<organism evidence="4 5">
    <name type="scientific">Loxostege sticticalis</name>
    <name type="common">Beet webworm moth</name>
    <dbReference type="NCBI Taxonomy" id="481309"/>
    <lineage>
        <taxon>Eukaryota</taxon>
        <taxon>Metazoa</taxon>
        <taxon>Ecdysozoa</taxon>
        <taxon>Arthropoda</taxon>
        <taxon>Hexapoda</taxon>
        <taxon>Insecta</taxon>
        <taxon>Pterygota</taxon>
        <taxon>Neoptera</taxon>
        <taxon>Endopterygota</taxon>
        <taxon>Lepidoptera</taxon>
        <taxon>Glossata</taxon>
        <taxon>Ditrysia</taxon>
        <taxon>Pyraloidea</taxon>
        <taxon>Crambidae</taxon>
        <taxon>Pyraustinae</taxon>
        <taxon>Loxostege</taxon>
    </lineage>
</organism>
<dbReference type="SMART" id="SM01162">
    <property type="entry name" value="DUF1771"/>
    <property type="match status" value="1"/>
</dbReference>
<evidence type="ECO:0000259" key="2">
    <source>
        <dbReference type="PROSITE" id="PS50828"/>
    </source>
</evidence>
<feature type="region of interest" description="Disordered" evidence="1">
    <location>
        <begin position="482"/>
        <end position="519"/>
    </location>
</feature>
<dbReference type="Gene3D" id="3.40.50.300">
    <property type="entry name" value="P-loop containing nucleotide triphosphate hydrolases"/>
    <property type="match status" value="1"/>
</dbReference>
<name>A0ABD0SXJ8_LOXSC</name>
<evidence type="ECO:0000256" key="1">
    <source>
        <dbReference type="SAM" id="MobiDB-lite"/>
    </source>
</evidence>
<dbReference type="Gene3D" id="3.30.1370.110">
    <property type="match status" value="1"/>
</dbReference>
<dbReference type="InterPro" id="IPR013899">
    <property type="entry name" value="DUF1771"/>
</dbReference>
<dbReference type="InterPro" id="IPR027417">
    <property type="entry name" value="P-loop_NTPase"/>
</dbReference>
<proteinExistence type="predicted"/>
<sequence>MASEGNDEFNSVIESLMNMFSGVLNRDAILTVAESCGGDLNLSVDAIMKITNDGNSIQDCSKNDVESNDNEETPVIQFKTVAPPPPFNQNLRPHSYSTVIQNPTQSESTPSSSFGNNPTQQPSVFQSAPSQRYGAVPKVTPKLTPIKVEWNDQIRRIIEHHIKGSRILILMRGAPGSGKSHLAQKIIEMTIGGTYVNFRTHICSTDDYFMSRGKYYFNKHNLSEAHAWNQNRARLAMHQGLSPIVIDNTNIEIWEMEPYVRNAVQNGYLIEVVEPNTSWARKPNVLARRNVHNVPIQSIRRMLDNYENDVTGDMLLKYFNVTYPADRVPPVLRSMPEFQPTNDVRVVPSALVTTEPNNLVPDNIKKSAESTFIAPHFFVQSTPQKNQEVLTSLATIDTTESASTMLRQSDEIEPVVQTTPAEFSPEPNQNEKGEMDHDFEIIQNCNSPIENFPQDVEQNTNLCNQYLKVQKQLEEIEKVEQEWENGENWEEVPQTSSTEVDKDDVNCPKPPRGQSNTEDNLIDIVSNVPDWRQIAMFMPPWNNETTPTTESATTIEIPIETTTSGTSMELGDFDQVRSTFKVIAASPRDINLFHISTKKEKIPDKRMLDKSTMTNEQLLTEASRRCLNEEKHFSAFRKLFKNINKTALRDIFDQCMGDVNWAVEIVLDGVAENQIETVDDEQMSDEEVCDEPCTCLSAYHIVPDVSPPPQIDVASHIENPSESKTVSDTTPIPKKTNKREVVLSDASVELKRQIEQNVVIAENHYSQHSLKIMRFRRGITENALDENQPSTSQNLHQDQDTATGGGSDDEEASNASVEEVEKTVNINLGREFIEELDKLFGRTDMSYPDSLVPKVNIPLSLLNEINALWMESLMHQLDEHERQRAKMLQEDEDFARALALKEAELAVVGKVPEVLDFKEIMDMDLALSLYQRDVAEWRNKEPNDLAAKLTREKLYNLFPDVPKDILAELLMAHDNNFQSTVEVLLMSTGKASILQENNGVNKFVMNMEMERQAKILEEERKALSEVEWPLLPKGEVPDMTVVNEYRDVADRHLQSRNMNIQKASAYLNRGMLTVAGYYRELADFHKLKFEQSNSLAAASLMQLHAAKCPDTATIDLHYLRVSEAKESMDLFIDTHIQKLKSNQGRGVKHHTLYFITGRGLHSNGRPRVKPAVKKRLRDRGLICSEVNPGLLSTRVCADHALSHQLA</sequence>
<feature type="region of interest" description="Disordered" evidence="1">
    <location>
        <begin position="100"/>
        <end position="133"/>
    </location>
</feature>
<dbReference type="Proteomes" id="UP001549921">
    <property type="component" value="Unassembled WGS sequence"/>
</dbReference>
<dbReference type="InterPro" id="IPR052772">
    <property type="entry name" value="Endo/PolyKinase_Domain-Protein"/>
</dbReference>
<dbReference type="SMART" id="SM00463">
    <property type="entry name" value="SMR"/>
    <property type="match status" value="1"/>
</dbReference>
<accession>A0ABD0SXJ8</accession>
<dbReference type="Pfam" id="PF13671">
    <property type="entry name" value="AAA_33"/>
    <property type="match status" value="1"/>
</dbReference>
<dbReference type="Pfam" id="PF02845">
    <property type="entry name" value="CUE"/>
    <property type="match status" value="1"/>
</dbReference>
<feature type="domain" description="CUE" evidence="3">
    <location>
        <begin position="946"/>
        <end position="988"/>
    </location>
</feature>
<dbReference type="InterPro" id="IPR036063">
    <property type="entry name" value="Smr_dom_sf"/>
</dbReference>